<evidence type="ECO:0000313" key="8">
    <source>
        <dbReference type="EMBL" id="KAK0521389.1"/>
    </source>
</evidence>
<proteinExistence type="inferred from homology"/>
<dbReference type="InterPro" id="IPR045127">
    <property type="entry name" value="TAF11-like"/>
</dbReference>
<dbReference type="Proteomes" id="UP001176521">
    <property type="component" value="Unassembled WGS sequence"/>
</dbReference>
<dbReference type="GO" id="GO:0046982">
    <property type="term" value="F:protein heterodimerization activity"/>
    <property type="evidence" value="ECO:0007669"/>
    <property type="project" value="InterPro"/>
</dbReference>
<evidence type="ECO:0000256" key="5">
    <source>
        <dbReference type="ARBA" id="ARBA00023242"/>
    </source>
</evidence>
<protein>
    <recommendedName>
        <fullName evidence="7">TAFII28-like protein domain-containing protein</fullName>
    </recommendedName>
</protein>
<dbReference type="CDD" id="cd08048">
    <property type="entry name" value="HFD_TAF11"/>
    <property type="match status" value="1"/>
</dbReference>
<dbReference type="PANTHER" id="PTHR13218:SF8">
    <property type="entry name" value="TRANSCRIPTION INITIATION FACTOR TFIID SUBUNIT 11"/>
    <property type="match status" value="1"/>
</dbReference>
<evidence type="ECO:0000313" key="9">
    <source>
        <dbReference type="Proteomes" id="UP001176521"/>
    </source>
</evidence>
<keyword evidence="9" id="KW-1185">Reference proteome</keyword>
<feature type="domain" description="TAFII28-like protein" evidence="7">
    <location>
        <begin position="4"/>
        <end position="94"/>
    </location>
</feature>
<feature type="region of interest" description="Disordered" evidence="6">
    <location>
        <begin position="69"/>
        <end position="122"/>
    </location>
</feature>
<dbReference type="GO" id="GO:0016251">
    <property type="term" value="F:RNA polymerase II general transcription initiation factor activity"/>
    <property type="evidence" value="ECO:0007669"/>
    <property type="project" value="TreeGrafter"/>
</dbReference>
<reference evidence="8" key="1">
    <citation type="journal article" date="2023" name="PhytoFront">
        <title>Draft Genome Resources of Seven Strains of Tilletia horrida, Causal Agent of Kernel Smut of Rice.</title>
        <authorList>
            <person name="Khanal S."/>
            <person name="Antony Babu S."/>
            <person name="Zhou X.G."/>
        </authorList>
    </citation>
    <scope>NUCLEOTIDE SEQUENCE</scope>
    <source>
        <strain evidence="8">TX3</strain>
    </source>
</reference>
<dbReference type="GO" id="GO:0005669">
    <property type="term" value="C:transcription factor TFIID complex"/>
    <property type="evidence" value="ECO:0007669"/>
    <property type="project" value="InterPro"/>
</dbReference>
<comment type="similarity">
    <text evidence="2">Belongs to the TAF11 family.</text>
</comment>
<dbReference type="PANTHER" id="PTHR13218">
    <property type="entry name" value="TRANSCRIPTION INITIATION FACTOR TFIID SUBUNIT 11-RELATED"/>
    <property type="match status" value="1"/>
</dbReference>
<evidence type="ECO:0000256" key="3">
    <source>
        <dbReference type="ARBA" id="ARBA00023015"/>
    </source>
</evidence>
<dbReference type="Pfam" id="PF04719">
    <property type="entry name" value="TAFII28"/>
    <property type="match status" value="1"/>
</dbReference>
<dbReference type="SUPFAM" id="SSF47113">
    <property type="entry name" value="Histone-fold"/>
    <property type="match status" value="1"/>
</dbReference>
<comment type="caution">
    <text evidence="8">The sequence shown here is derived from an EMBL/GenBank/DDBJ whole genome shotgun (WGS) entry which is preliminary data.</text>
</comment>
<name>A0AAN6JN21_9BASI</name>
<evidence type="ECO:0000256" key="2">
    <source>
        <dbReference type="ARBA" id="ARBA00009788"/>
    </source>
</evidence>
<dbReference type="InterPro" id="IPR006809">
    <property type="entry name" value="TAFII28_dom"/>
</dbReference>
<keyword evidence="4" id="KW-0804">Transcription</keyword>
<dbReference type="GO" id="GO:0051123">
    <property type="term" value="P:RNA polymerase II preinitiation complex assembly"/>
    <property type="evidence" value="ECO:0007669"/>
    <property type="project" value="InterPro"/>
</dbReference>
<evidence type="ECO:0000256" key="4">
    <source>
        <dbReference type="ARBA" id="ARBA00023163"/>
    </source>
</evidence>
<evidence type="ECO:0000256" key="6">
    <source>
        <dbReference type="SAM" id="MobiDB-lite"/>
    </source>
</evidence>
<dbReference type="AlphaFoldDB" id="A0AAN6JN21"/>
<dbReference type="EMBL" id="JAPDMQ010000677">
    <property type="protein sequence ID" value="KAK0521389.1"/>
    <property type="molecule type" value="Genomic_DNA"/>
</dbReference>
<comment type="subcellular location">
    <subcellularLocation>
        <location evidence="1">Nucleus</location>
    </subcellularLocation>
</comment>
<sequence>MPYLIEAMTSEQLDRHDAFRRHGLNRGGVKRLMNQVLSQSVSDSVAIVAGGAAKIFIGEIVERARQVQAAQAGGNASGGNLGPLRPEHIQEAHRLYTLERDRPGRYPPGGGTPGVGKRRRLF</sequence>
<dbReference type="InterPro" id="IPR009072">
    <property type="entry name" value="Histone-fold"/>
</dbReference>
<feature type="compositionally biased region" description="Basic and acidic residues" evidence="6">
    <location>
        <begin position="85"/>
        <end position="104"/>
    </location>
</feature>
<dbReference type="Gene3D" id="1.10.20.10">
    <property type="entry name" value="Histone, subunit A"/>
    <property type="match status" value="1"/>
</dbReference>
<evidence type="ECO:0000259" key="7">
    <source>
        <dbReference type="Pfam" id="PF04719"/>
    </source>
</evidence>
<gene>
    <name evidence="8" type="ORF">OC842_006792</name>
</gene>
<evidence type="ECO:0000256" key="1">
    <source>
        <dbReference type="ARBA" id="ARBA00004123"/>
    </source>
</evidence>
<accession>A0AAN6JN21</accession>
<keyword evidence="5" id="KW-0539">Nucleus</keyword>
<organism evidence="8 9">
    <name type="scientific">Tilletia horrida</name>
    <dbReference type="NCBI Taxonomy" id="155126"/>
    <lineage>
        <taxon>Eukaryota</taxon>
        <taxon>Fungi</taxon>
        <taxon>Dikarya</taxon>
        <taxon>Basidiomycota</taxon>
        <taxon>Ustilaginomycotina</taxon>
        <taxon>Exobasidiomycetes</taxon>
        <taxon>Tilletiales</taxon>
        <taxon>Tilletiaceae</taxon>
        <taxon>Tilletia</taxon>
    </lineage>
</organism>
<keyword evidence="3" id="KW-0805">Transcription regulation</keyword>